<protein>
    <submittedName>
        <fullName evidence="4">Nicotinamidase-related amidase</fullName>
    </submittedName>
</protein>
<dbReference type="CDD" id="cd00431">
    <property type="entry name" value="cysteine_hydrolases"/>
    <property type="match status" value="1"/>
</dbReference>
<dbReference type="Proteomes" id="UP000199230">
    <property type="component" value="Unassembled WGS sequence"/>
</dbReference>
<gene>
    <name evidence="4" type="ORF">SAMN05192546_101294</name>
</gene>
<dbReference type="InterPro" id="IPR036380">
    <property type="entry name" value="Isochorismatase-like_sf"/>
</dbReference>
<dbReference type="AlphaFoldDB" id="A0A1H3IW43"/>
<dbReference type="GO" id="GO:0016787">
    <property type="term" value="F:hydrolase activity"/>
    <property type="evidence" value="ECO:0007669"/>
    <property type="project" value="UniProtKB-KW"/>
</dbReference>
<dbReference type="PANTHER" id="PTHR43540">
    <property type="entry name" value="PEROXYUREIDOACRYLATE/UREIDOACRYLATE AMIDOHYDROLASE-RELATED"/>
    <property type="match status" value="1"/>
</dbReference>
<evidence type="ECO:0000256" key="2">
    <source>
        <dbReference type="ARBA" id="ARBA00022801"/>
    </source>
</evidence>
<sequence length="194" mass="22159">MSNEKRYEEKKAFILIDYTDDFVADEGKLSVGKPAQALEKSIAEKIESYFSTNAFIITVNDFHEIHDKNHPEHKLFPPHNLKGSEGRRLYGNIENLITQMETKKPSFIHRMDKRRYSAFCGTVLELLLRQEGVNKIELAGVCTDICILHTAIDAYHKGFEVVIDEKAVASFNHAAHHMALEHFEKVLGFTVNRG</sequence>
<dbReference type="EMBL" id="FNPV01000001">
    <property type="protein sequence ID" value="SDY31398.1"/>
    <property type="molecule type" value="Genomic_DNA"/>
</dbReference>
<reference evidence="4 5" key="1">
    <citation type="submission" date="2016-10" db="EMBL/GenBank/DDBJ databases">
        <authorList>
            <person name="de Groot N.N."/>
        </authorList>
    </citation>
    <scope>NUCLEOTIDE SEQUENCE [LARGE SCALE GENOMIC DNA]</scope>
    <source>
        <strain evidence="4 5">APO</strain>
    </source>
</reference>
<evidence type="ECO:0000313" key="4">
    <source>
        <dbReference type="EMBL" id="SDY31398.1"/>
    </source>
</evidence>
<evidence type="ECO:0000256" key="1">
    <source>
        <dbReference type="ARBA" id="ARBA00006336"/>
    </source>
</evidence>
<evidence type="ECO:0000313" key="5">
    <source>
        <dbReference type="Proteomes" id="UP000199230"/>
    </source>
</evidence>
<dbReference type="RefSeq" id="WP_093310240.1">
    <property type="nucleotide sequence ID" value="NZ_FNPV01000001.1"/>
</dbReference>
<proteinExistence type="inferred from homology"/>
<dbReference type="InterPro" id="IPR000868">
    <property type="entry name" value="Isochorismatase-like_dom"/>
</dbReference>
<dbReference type="OrthoDB" id="9796485at2"/>
<dbReference type="InterPro" id="IPR050272">
    <property type="entry name" value="Isochorismatase-like_hydrls"/>
</dbReference>
<accession>A0A1H3IW43</accession>
<dbReference type="STRING" id="159292.SAMN05192546_101294"/>
<keyword evidence="5" id="KW-1185">Reference proteome</keyword>
<dbReference type="Pfam" id="PF00857">
    <property type="entry name" value="Isochorismatase"/>
    <property type="match status" value="1"/>
</dbReference>
<organism evidence="4 5">
    <name type="scientific">Tindallia californiensis</name>
    <dbReference type="NCBI Taxonomy" id="159292"/>
    <lineage>
        <taxon>Bacteria</taxon>
        <taxon>Bacillati</taxon>
        <taxon>Bacillota</taxon>
        <taxon>Clostridia</taxon>
        <taxon>Peptostreptococcales</taxon>
        <taxon>Tindalliaceae</taxon>
        <taxon>Tindallia</taxon>
    </lineage>
</organism>
<keyword evidence="2" id="KW-0378">Hydrolase</keyword>
<dbReference type="Gene3D" id="3.40.50.850">
    <property type="entry name" value="Isochorismatase-like"/>
    <property type="match status" value="1"/>
</dbReference>
<comment type="similarity">
    <text evidence="1">Belongs to the isochorismatase family.</text>
</comment>
<feature type="domain" description="Isochorismatase-like" evidence="3">
    <location>
        <begin position="12"/>
        <end position="186"/>
    </location>
</feature>
<dbReference type="SUPFAM" id="SSF52499">
    <property type="entry name" value="Isochorismatase-like hydrolases"/>
    <property type="match status" value="1"/>
</dbReference>
<name>A0A1H3IW43_9FIRM</name>
<dbReference type="PANTHER" id="PTHR43540:SF10">
    <property type="entry name" value="ISOCHORISMATASE"/>
    <property type="match status" value="1"/>
</dbReference>
<evidence type="ECO:0000259" key="3">
    <source>
        <dbReference type="Pfam" id="PF00857"/>
    </source>
</evidence>